<organism evidence="1 2">
    <name type="scientific">Halioglobus maricola</name>
    <dbReference type="NCBI Taxonomy" id="2601894"/>
    <lineage>
        <taxon>Bacteria</taxon>
        <taxon>Pseudomonadati</taxon>
        <taxon>Pseudomonadota</taxon>
        <taxon>Gammaproteobacteria</taxon>
        <taxon>Cellvibrionales</taxon>
        <taxon>Halieaceae</taxon>
        <taxon>Halioglobus</taxon>
    </lineage>
</organism>
<reference evidence="1 2" key="1">
    <citation type="submission" date="2019-02" db="EMBL/GenBank/DDBJ databases">
        <authorList>
            <person name="Li S.-H."/>
        </authorList>
    </citation>
    <scope>NUCLEOTIDE SEQUENCE [LARGE SCALE GENOMIC DNA]</scope>
    <source>
        <strain evidence="1 2">IMCC14385</strain>
    </source>
</reference>
<dbReference type="OrthoDB" id="9181276at2"/>
<dbReference type="AlphaFoldDB" id="A0A5P9NPI5"/>
<gene>
    <name evidence="1" type="ORF">EY643_00745</name>
</gene>
<protein>
    <submittedName>
        <fullName evidence="1">Uncharacterized protein</fullName>
    </submittedName>
</protein>
<proteinExistence type="predicted"/>
<dbReference type="Proteomes" id="UP000326287">
    <property type="component" value="Chromosome"/>
</dbReference>
<dbReference type="EMBL" id="CP036422">
    <property type="protein sequence ID" value="QFU77702.1"/>
    <property type="molecule type" value="Genomic_DNA"/>
</dbReference>
<evidence type="ECO:0000313" key="1">
    <source>
        <dbReference type="EMBL" id="QFU77702.1"/>
    </source>
</evidence>
<dbReference type="KEGG" id="halc:EY643_00745"/>
<keyword evidence="2" id="KW-1185">Reference proteome</keyword>
<evidence type="ECO:0000313" key="2">
    <source>
        <dbReference type="Proteomes" id="UP000326287"/>
    </source>
</evidence>
<sequence>MDTRVGELNDLLDADAELAAYPYSFRVLSLEEGVASMSSPRSAQLSAIQGLRILFPELETESAISPAMMAAQEQLAAVQSRAGKLVGAHENVNRVRWVLDERWLARHGVYVQ</sequence>
<name>A0A5P9NPI5_9GAMM</name>
<accession>A0A5P9NPI5</accession>